<sequence length="190" mass="20898">MLSHYSKCTDTMPPKRPTTYGSRCPPAHFMMSACDRAARPLINPADGQSMPLISDECSTAATTTTTITGRGVVSKNHCCRLLQGLQELRYNSTLCDYSVIAEGEVVVDFVYTGMLALTIENVEEVLSAATHLQVQIAVELCSKYLEMAISVDNCVDILNLAELYTLSSMSARARQFILENFEVNYADQGH</sequence>
<accession>A0A2T7NGU0</accession>
<keyword evidence="1" id="KW-0880">Kelch repeat</keyword>
<dbReference type="PROSITE" id="PS51257">
    <property type="entry name" value="PROKAR_LIPOPROTEIN"/>
    <property type="match status" value="1"/>
</dbReference>
<dbReference type="Pfam" id="PF21536">
    <property type="entry name" value="BTB_KLHL33"/>
    <property type="match status" value="1"/>
</dbReference>
<dbReference type="InterPro" id="IPR011333">
    <property type="entry name" value="SKP1/BTB/POZ_sf"/>
</dbReference>
<dbReference type="Proteomes" id="UP000245119">
    <property type="component" value="Linkage Group LG12"/>
</dbReference>
<gene>
    <name evidence="3" type="ORF">C0Q70_18551</name>
</gene>
<dbReference type="OrthoDB" id="1925334at2759"/>
<evidence type="ECO:0000313" key="4">
    <source>
        <dbReference type="Proteomes" id="UP000245119"/>
    </source>
</evidence>
<comment type="caution">
    <text evidence="3">The sequence shown here is derived from an EMBL/GenBank/DDBJ whole genome shotgun (WGS) entry which is preliminary data.</text>
</comment>
<dbReference type="PANTHER" id="PTHR45632:SF3">
    <property type="entry name" value="KELCH-LIKE PROTEIN 32"/>
    <property type="match status" value="1"/>
</dbReference>
<evidence type="ECO:0000256" key="1">
    <source>
        <dbReference type="ARBA" id="ARBA00022441"/>
    </source>
</evidence>
<dbReference type="AlphaFoldDB" id="A0A2T7NGU0"/>
<protein>
    <submittedName>
        <fullName evidence="3">Uncharacterized protein</fullName>
    </submittedName>
</protein>
<organism evidence="3 4">
    <name type="scientific">Pomacea canaliculata</name>
    <name type="common">Golden apple snail</name>
    <dbReference type="NCBI Taxonomy" id="400727"/>
    <lineage>
        <taxon>Eukaryota</taxon>
        <taxon>Metazoa</taxon>
        <taxon>Spiralia</taxon>
        <taxon>Lophotrochozoa</taxon>
        <taxon>Mollusca</taxon>
        <taxon>Gastropoda</taxon>
        <taxon>Caenogastropoda</taxon>
        <taxon>Architaenioglossa</taxon>
        <taxon>Ampullarioidea</taxon>
        <taxon>Ampullariidae</taxon>
        <taxon>Pomacea</taxon>
    </lineage>
</organism>
<dbReference type="EMBL" id="PZQS01000012">
    <property type="protein sequence ID" value="PVD20397.1"/>
    <property type="molecule type" value="Genomic_DNA"/>
</dbReference>
<dbReference type="STRING" id="400727.A0A2T7NGU0"/>
<evidence type="ECO:0000313" key="3">
    <source>
        <dbReference type="EMBL" id="PVD20397.1"/>
    </source>
</evidence>
<dbReference type="Gene3D" id="1.25.40.420">
    <property type="match status" value="1"/>
</dbReference>
<name>A0A2T7NGU0_POMCA</name>
<dbReference type="PANTHER" id="PTHR45632">
    <property type="entry name" value="LD33804P"/>
    <property type="match status" value="1"/>
</dbReference>
<keyword evidence="2" id="KW-0677">Repeat</keyword>
<reference evidence="3 4" key="1">
    <citation type="submission" date="2018-04" db="EMBL/GenBank/DDBJ databases">
        <title>The genome of golden apple snail Pomacea canaliculata provides insight into stress tolerance and invasive adaptation.</title>
        <authorList>
            <person name="Liu C."/>
            <person name="Liu B."/>
            <person name="Ren Y."/>
            <person name="Zhang Y."/>
            <person name="Wang H."/>
            <person name="Li S."/>
            <person name="Jiang F."/>
            <person name="Yin L."/>
            <person name="Zhang G."/>
            <person name="Qian W."/>
            <person name="Fan W."/>
        </authorList>
    </citation>
    <scope>NUCLEOTIDE SEQUENCE [LARGE SCALE GENOMIC DNA]</scope>
    <source>
        <strain evidence="3">SZHN2017</strain>
        <tissue evidence="3">Muscle</tissue>
    </source>
</reference>
<keyword evidence="4" id="KW-1185">Reference proteome</keyword>
<dbReference type="CDD" id="cd14733">
    <property type="entry name" value="BACK"/>
    <property type="match status" value="1"/>
</dbReference>
<proteinExistence type="predicted"/>
<dbReference type="Gene3D" id="3.30.710.10">
    <property type="entry name" value="Potassium Channel Kv1.1, Chain A"/>
    <property type="match status" value="1"/>
</dbReference>
<evidence type="ECO:0000256" key="2">
    <source>
        <dbReference type="ARBA" id="ARBA00022737"/>
    </source>
</evidence>
<dbReference type="SUPFAM" id="SSF54695">
    <property type="entry name" value="POZ domain"/>
    <property type="match status" value="1"/>
</dbReference>